<dbReference type="PANTHER" id="PTHR35797:SF1">
    <property type="entry name" value="PROTEASE"/>
    <property type="match status" value="1"/>
</dbReference>
<feature type="compositionally biased region" description="Basic and acidic residues" evidence="1">
    <location>
        <begin position="31"/>
        <end position="44"/>
    </location>
</feature>
<sequence length="362" mass="39233">MRTPHFRQLAVQVACKRRREDLDVKDLDEVTNADREGPTMDTARRGAGSARQNRGQAHHKQVPWRMVITFVVLSYGIAWAFWAPVWPDALQALKTWRTPTNYAGGSYAPLGMFAPAAAALIMRLFISKEGLRGSLGLVRPWRYYMLAIFGPIVLVSSTIGISVASGLSQFDPGTEKPFWYVFVLLLVIGTPISTVLALGEEYGWRGYLLPKLLPLGEVKASVIVALIWAPWHLPLLLVGLNYPGKNPLGVLFFMSVLGIGLSLLLTRLYVAAGSSVLMAAILHGSLNSFSDRLSDSAHLSGDPFVVSVGGMIGIGVIAVAVILVYLRRRAAGSDTPQPGTGGTVDSTARHQESPHDQAPPQL</sequence>
<dbReference type="Pfam" id="PF02517">
    <property type="entry name" value="Rce1-like"/>
    <property type="match status" value="1"/>
</dbReference>
<accession>A0ABY2FK00</accession>
<name>A0ABY2FK00_9ACTN</name>
<evidence type="ECO:0000256" key="1">
    <source>
        <dbReference type="SAM" id="MobiDB-lite"/>
    </source>
</evidence>
<protein>
    <submittedName>
        <fullName evidence="4">Membrane protease YdiL (CAAX protease family)</fullName>
    </submittedName>
</protein>
<keyword evidence="2" id="KW-0472">Membrane</keyword>
<dbReference type="InterPro" id="IPR003675">
    <property type="entry name" value="Rce1/LyrA-like_dom"/>
</dbReference>
<evidence type="ECO:0000259" key="3">
    <source>
        <dbReference type="Pfam" id="PF02517"/>
    </source>
</evidence>
<evidence type="ECO:0000313" key="5">
    <source>
        <dbReference type="Proteomes" id="UP000295060"/>
    </source>
</evidence>
<feature type="transmembrane region" description="Helical" evidence="2">
    <location>
        <begin position="178"/>
        <end position="199"/>
    </location>
</feature>
<feature type="compositionally biased region" description="Polar residues" evidence="1">
    <location>
        <begin position="334"/>
        <end position="346"/>
    </location>
</feature>
<feature type="transmembrane region" description="Helical" evidence="2">
    <location>
        <begin position="248"/>
        <end position="265"/>
    </location>
</feature>
<dbReference type="Proteomes" id="UP000295060">
    <property type="component" value="Unassembled WGS sequence"/>
</dbReference>
<proteinExistence type="predicted"/>
<feature type="region of interest" description="Disordered" evidence="1">
    <location>
        <begin position="31"/>
        <end position="57"/>
    </location>
</feature>
<feature type="transmembrane region" description="Helical" evidence="2">
    <location>
        <begin position="102"/>
        <end position="122"/>
    </location>
</feature>
<feature type="transmembrane region" description="Helical" evidence="2">
    <location>
        <begin position="62"/>
        <end position="82"/>
    </location>
</feature>
<evidence type="ECO:0000313" key="4">
    <source>
        <dbReference type="EMBL" id="TDW93456.1"/>
    </source>
</evidence>
<feature type="transmembrane region" description="Helical" evidence="2">
    <location>
        <begin position="143"/>
        <end position="166"/>
    </location>
</feature>
<dbReference type="InterPro" id="IPR042150">
    <property type="entry name" value="MmRce1-like"/>
</dbReference>
<keyword evidence="4" id="KW-0378">Hydrolase</keyword>
<evidence type="ECO:0000256" key="2">
    <source>
        <dbReference type="SAM" id="Phobius"/>
    </source>
</evidence>
<feature type="transmembrane region" description="Helical" evidence="2">
    <location>
        <begin position="304"/>
        <end position="326"/>
    </location>
</feature>
<keyword evidence="5" id="KW-1185">Reference proteome</keyword>
<dbReference type="PANTHER" id="PTHR35797">
    <property type="entry name" value="PROTEASE-RELATED"/>
    <property type="match status" value="1"/>
</dbReference>
<dbReference type="GO" id="GO:0006508">
    <property type="term" value="P:proteolysis"/>
    <property type="evidence" value="ECO:0007669"/>
    <property type="project" value="UniProtKB-KW"/>
</dbReference>
<organism evidence="4 5">
    <name type="scientific">Kribbella pratensis</name>
    <dbReference type="NCBI Taxonomy" id="2512112"/>
    <lineage>
        <taxon>Bacteria</taxon>
        <taxon>Bacillati</taxon>
        <taxon>Actinomycetota</taxon>
        <taxon>Actinomycetes</taxon>
        <taxon>Propionibacteriales</taxon>
        <taxon>Kribbellaceae</taxon>
        <taxon>Kribbella</taxon>
    </lineage>
</organism>
<comment type="caution">
    <text evidence="4">The sequence shown here is derived from an EMBL/GenBank/DDBJ whole genome shotgun (WGS) entry which is preliminary data.</text>
</comment>
<gene>
    <name evidence="4" type="ORF">EV137_0738</name>
</gene>
<keyword evidence="2" id="KW-1133">Transmembrane helix</keyword>
<dbReference type="GO" id="GO:0008233">
    <property type="term" value="F:peptidase activity"/>
    <property type="evidence" value="ECO:0007669"/>
    <property type="project" value="UniProtKB-KW"/>
</dbReference>
<keyword evidence="2" id="KW-0812">Transmembrane</keyword>
<feature type="transmembrane region" description="Helical" evidence="2">
    <location>
        <begin position="270"/>
        <end position="289"/>
    </location>
</feature>
<feature type="domain" description="CAAX prenyl protease 2/Lysostaphin resistance protein A-like" evidence="3">
    <location>
        <begin position="182"/>
        <end position="288"/>
    </location>
</feature>
<dbReference type="EMBL" id="SODU01000001">
    <property type="protein sequence ID" value="TDW93456.1"/>
    <property type="molecule type" value="Genomic_DNA"/>
</dbReference>
<feature type="region of interest" description="Disordered" evidence="1">
    <location>
        <begin position="332"/>
        <end position="362"/>
    </location>
</feature>
<reference evidence="4 5" key="1">
    <citation type="submission" date="2019-03" db="EMBL/GenBank/DDBJ databases">
        <title>Genomic Encyclopedia of Type Strains, Phase III (KMG-III): the genomes of soil and plant-associated and newly described type strains.</title>
        <authorList>
            <person name="Whitman W."/>
        </authorList>
    </citation>
    <scope>NUCLEOTIDE SEQUENCE [LARGE SCALE GENOMIC DNA]</scope>
    <source>
        <strain evidence="4 5">VKMAc-2574</strain>
    </source>
</reference>
<keyword evidence="4" id="KW-0645">Protease</keyword>